<evidence type="ECO:0000313" key="9">
    <source>
        <dbReference type="Proteomes" id="UP000663864"/>
    </source>
</evidence>
<dbReference type="SUPFAM" id="SSF64484">
    <property type="entry name" value="beta and beta-prime subunits of DNA dependent RNA-polymerase"/>
    <property type="match status" value="1"/>
</dbReference>
<dbReference type="GO" id="GO:0006351">
    <property type="term" value="P:DNA-templated transcription"/>
    <property type="evidence" value="ECO:0007669"/>
    <property type="project" value="InterPro"/>
</dbReference>
<evidence type="ECO:0000256" key="4">
    <source>
        <dbReference type="ARBA" id="ARBA00022679"/>
    </source>
</evidence>
<proteinExistence type="inferred from homology"/>
<keyword evidence="5" id="KW-0548">Nucleotidyltransferase</keyword>
<dbReference type="Proteomes" id="UP000663864">
    <property type="component" value="Unassembled WGS sequence"/>
</dbReference>
<dbReference type="AlphaFoldDB" id="A0A815CFI1"/>
<protein>
    <recommendedName>
        <fullName evidence="2">DNA-directed RNA polymerase</fullName>
        <ecNumber evidence="2">2.7.7.6</ecNumber>
    </recommendedName>
</protein>
<evidence type="ECO:0000256" key="5">
    <source>
        <dbReference type="ARBA" id="ARBA00022695"/>
    </source>
</evidence>
<gene>
    <name evidence="8" type="ORF">ZHD862_LOCUS26993</name>
</gene>
<dbReference type="Gene3D" id="6.10.250.2940">
    <property type="match status" value="1"/>
</dbReference>
<reference evidence="8" key="1">
    <citation type="submission" date="2021-02" db="EMBL/GenBank/DDBJ databases">
        <authorList>
            <person name="Nowell W R."/>
        </authorList>
    </citation>
    <scope>NUCLEOTIDE SEQUENCE</scope>
</reference>
<dbReference type="PANTHER" id="PTHR19376:SF11">
    <property type="entry name" value="DNA-DIRECTED RNA POLYMERASE I SUBUNIT RPA1"/>
    <property type="match status" value="1"/>
</dbReference>
<evidence type="ECO:0000256" key="2">
    <source>
        <dbReference type="ARBA" id="ARBA00012418"/>
    </source>
</evidence>
<dbReference type="GO" id="GO:0003899">
    <property type="term" value="F:DNA-directed RNA polymerase activity"/>
    <property type="evidence" value="ECO:0007669"/>
    <property type="project" value="UniProtKB-EC"/>
</dbReference>
<dbReference type="Gene3D" id="6.20.50.80">
    <property type="match status" value="1"/>
</dbReference>
<organism evidence="8 9">
    <name type="scientific">Rotaria sordida</name>
    <dbReference type="NCBI Taxonomy" id="392033"/>
    <lineage>
        <taxon>Eukaryota</taxon>
        <taxon>Metazoa</taxon>
        <taxon>Spiralia</taxon>
        <taxon>Gnathifera</taxon>
        <taxon>Rotifera</taxon>
        <taxon>Eurotatoria</taxon>
        <taxon>Bdelloidea</taxon>
        <taxon>Philodinida</taxon>
        <taxon>Philodinidae</taxon>
        <taxon>Rotaria</taxon>
    </lineage>
</organism>
<keyword evidence="3" id="KW-0240">DNA-directed RNA polymerase</keyword>
<keyword evidence="6" id="KW-0804">Transcription</keyword>
<dbReference type="InterPro" id="IPR045867">
    <property type="entry name" value="DNA-dir_RpoC_beta_prime"/>
</dbReference>
<evidence type="ECO:0000256" key="3">
    <source>
        <dbReference type="ARBA" id="ARBA00022478"/>
    </source>
</evidence>
<dbReference type="Pfam" id="PF04998">
    <property type="entry name" value="RNA_pol_Rpb1_5"/>
    <property type="match status" value="1"/>
</dbReference>
<comment type="caution">
    <text evidence="8">The sequence shown here is derived from an EMBL/GenBank/DDBJ whole genome shotgun (WGS) entry which is preliminary data.</text>
</comment>
<dbReference type="EC" id="2.7.7.6" evidence="2"/>
<evidence type="ECO:0000259" key="7">
    <source>
        <dbReference type="Pfam" id="PF04998"/>
    </source>
</evidence>
<dbReference type="PANTHER" id="PTHR19376">
    <property type="entry name" value="DNA-DIRECTED RNA POLYMERASE"/>
    <property type="match status" value="1"/>
</dbReference>
<dbReference type="GO" id="GO:0005736">
    <property type="term" value="C:RNA polymerase I complex"/>
    <property type="evidence" value="ECO:0007669"/>
    <property type="project" value="TreeGrafter"/>
</dbReference>
<feature type="domain" description="RNA polymerase Rpb1" evidence="7">
    <location>
        <begin position="23"/>
        <end position="73"/>
    </location>
</feature>
<evidence type="ECO:0000313" key="8">
    <source>
        <dbReference type="EMBL" id="CAF1282185.1"/>
    </source>
</evidence>
<accession>A0A815CFI1</accession>
<sequence length="207" mass="23902">MEMSCLLGQQELEGKRPPMMPTGLIDRAVKTARIGYLQRCLMKHFEGLVVNYDLTVRDSDGSVIQIQYGEDGLAVEKCTYLKEEYYPFLIANQSTILRQDEYSCIVDICGSTKEKPIIKTFKKIPLDISKEEINNDDEHEVPGNNEDNIDEPPSENINVIMTYLKIFDLCRIYINNIHRMVQIFGIEAANRTLIREINRIFRTYGIN</sequence>
<evidence type="ECO:0000256" key="1">
    <source>
        <dbReference type="ARBA" id="ARBA00006460"/>
    </source>
</evidence>
<dbReference type="GO" id="GO:0003677">
    <property type="term" value="F:DNA binding"/>
    <property type="evidence" value="ECO:0007669"/>
    <property type="project" value="InterPro"/>
</dbReference>
<comment type="similarity">
    <text evidence="1">Belongs to the RNA polymerase beta' chain family.</text>
</comment>
<dbReference type="InterPro" id="IPR007081">
    <property type="entry name" value="RNA_pol_Rpb1_5"/>
</dbReference>
<name>A0A815CFI1_9BILA</name>
<keyword evidence="4" id="KW-0808">Transferase</keyword>
<dbReference type="EMBL" id="CAJNOT010002080">
    <property type="protein sequence ID" value="CAF1282185.1"/>
    <property type="molecule type" value="Genomic_DNA"/>
</dbReference>
<evidence type="ECO:0000256" key="6">
    <source>
        <dbReference type="ARBA" id="ARBA00023163"/>
    </source>
</evidence>